<accession>A0A1R3GPI8</accession>
<reference evidence="1 2" key="1">
    <citation type="submission" date="2013-09" db="EMBL/GenBank/DDBJ databases">
        <title>Corchorus capsularis genome sequencing.</title>
        <authorList>
            <person name="Alam M."/>
            <person name="Haque M.S."/>
            <person name="Islam M.S."/>
            <person name="Emdad E.M."/>
            <person name="Islam M.M."/>
            <person name="Ahmed B."/>
            <person name="Halim A."/>
            <person name="Hossen Q.M.M."/>
            <person name="Hossain M.Z."/>
            <person name="Ahmed R."/>
            <person name="Khan M.M."/>
            <person name="Islam R."/>
            <person name="Rashid M.M."/>
            <person name="Khan S.A."/>
            <person name="Rahman M.S."/>
            <person name="Alam M."/>
        </authorList>
    </citation>
    <scope>NUCLEOTIDE SEQUENCE [LARGE SCALE GENOMIC DNA]</scope>
    <source>
        <strain evidence="2">cv. CVL-1</strain>
        <tissue evidence="1">Whole seedling</tissue>
    </source>
</reference>
<keyword evidence="2" id="KW-1185">Reference proteome</keyword>
<dbReference type="AlphaFoldDB" id="A0A1R3GPI8"/>
<comment type="caution">
    <text evidence="1">The sequence shown here is derived from an EMBL/GenBank/DDBJ whole genome shotgun (WGS) entry which is preliminary data.</text>
</comment>
<protein>
    <submittedName>
        <fullName evidence="1">Uncharacterized protein</fullName>
    </submittedName>
</protein>
<name>A0A1R3GPI8_COCAP</name>
<evidence type="ECO:0000313" key="2">
    <source>
        <dbReference type="Proteomes" id="UP000188268"/>
    </source>
</evidence>
<dbReference type="Proteomes" id="UP000188268">
    <property type="component" value="Unassembled WGS sequence"/>
</dbReference>
<proteinExistence type="predicted"/>
<sequence length="49" mass="5143">VLILVSGVAEDSATVKIEGLGCVLCLETEDMEVVVGKAVLQRWGRLEGG</sequence>
<organism evidence="1 2">
    <name type="scientific">Corchorus capsularis</name>
    <name type="common">Jute</name>
    <dbReference type="NCBI Taxonomy" id="210143"/>
    <lineage>
        <taxon>Eukaryota</taxon>
        <taxon>Viridiplantae</taxon>
        <taxon>Streptophyta</taxon>
        <taxon>Embryophyta</taxon>
        <taxon>Tracheophyta</taxon>
        <taxon>Spermatophyta</taxon>
        <taxon>Magnoliopsida</taxon>
        <taxon>eudicotyledons</taxon>
        <taxon>Gunneridae</taxon>
        <taxon>Pentapetalae</taxon>
        <taxon>rosids</taxon>
        <taxon>malvids</taxon>
        <taxon>Malvales</taxon>
        <taxon>Malvaceae</taxon>
        <taxon>Grewioideae</taxon>
        <taxon>Apeibeae</taxon>
        <taxon>Corchorus</taxon>
    </lineage>
</organism>
<feature type="non-terminal residue" evidence="1">
    <location>
        <position position="1"/>
    </location>
</feature>
<dbReference type="EMBL" id="AWWV01013791">
    <property type="protein sequence ID" value="OMO60024.1"/>
    <property type="molecule type" value="Genomic_DNA"/>
</dbReference>
<dbReference type="Gramene" id="OMO60024">
    <property type="protein sequence ID" value="OMO60024"/>
    <property type="gene ID" value="CCACVL1_24456"/>
</dbReference>
<evidence type="ECO:0000313" key="1">
    <source>
        <dbReference type="EMBL" id="OMO60024.1"/>
    </source>
</evidence>
<dbReference type="OrthoDB" id="2013034at2759"/>
<gene>
    <name evidence="1" type="ORF">CCACVL1_24456</name>
</gene>